<organism evidence="1 2">
    <name type="scientific">Glarea lozoyensis (strain ATCC 74030 / MF5533)</name>
    <dbReference type="NCBI Taxonomy" id="1104152"/>
    <lineage>
        <taxon>Eukaryota</taxon>
        <taxon>Fungi</taxon>
        <taxon>Dikarya</taxon>
        <taxon>Ascomycota</taxon>
        <taxon>Pezizomycotina</taxon>
        <taxon>Leotiomycetes</taxon>
        <taxon>Helotiales</taxon>
        <taxon>Helotiaceae</taxon>
        <taxon>Glarea</taxon>
    </lineage>
</organism>
<name>H0ETC7_GLAL7</name>
<reference evidence="1 2" key="1">
    <citation type="journal article" date="2012" name="Eukaryot. Cell">
        <title>Genome sequence of the fungus Glarea lozoyensis: the first genome sequence of a species from the Helotiaceae family.</title>
        <authorList>
            <person name="Youssar L."/>
            <person name="Gruening B.A."/>
            <person name="Erxleben A."/>
            <person name="Guenther S."/>
            <person name="Huettel W."/>
        </authorList>
    </citation>
    <scope>NUCLEOTIDE SEQUENCE [LARGE SCALE GENOMIC DNA]</scope>
    <source>
        <strain evidence="2">ATCC 74030 / MF5533</strain>
    </source>
</reference>
<comment type="caution">
    <text evidence="1">The sequence shown here is derived from an EMBL/GenBank/DDBJ whole genome shotgun (WGS) entry which is preliminary data.</text>
</comment>
<protein>
    <submittedName>
        <fullName evidence="1">Uncharacterized protein</fullName>
    </submittedName>
</protein>
<evidence type="ECO:0000313" key="2">
    <source>
        <dbReference type="Proteomes" id="UP000005446"/>
    </source>
</evidence>
<keyword evidence="2" id="KW-1185">Reference proteome</keyword>
<dbReference type="AlphaFoldDB" id="H0ETC7"/>
<dbReference type="HOGENOM" id="CLU_2849878_0_0_1"/>
<accession>H0ETC7</accession>
<dbReference type="EMBL" id="AGUE01000161">
    <property type="protein sequence ID" value="EHK98222.1"/>
    <property type="molecule type" value="Genomic_DNA"/>
</dbReference>
<evidence type="ECO:0000313" key="1">
    <source>
        <dbReference type="EMBL" id="EHK98222.1"/>
    </source>
</evidence>
<dbReference type="InParanoid" id="H0ETC7"/>
<sequence>MVDIWMDGSPVVPIREKLKKRLGERFALIALMPSVTTAAQSNVNSYYDIFAVKIAVCIIIILAQE</sequence>
<proteinExistence type="predicted"/>
<gene>
    <name evidence="1" type="ORF">M7I_5989</name>
</gene>
<dbReference type="Proteomes" id="UP000005446">
    <property type="component" value="Unassembled WGS sequence"/>
</dbReference>